<organism evidence="1 2">
    <name type="scientific">Candidatus Naiadarchaeum limnaeum</name>
    <dbReference type="NCBI Taxonomy" id="2756139"/>
    <lineage>
        <taxon>Archaea</taxon>
        <taxon>Candidatus Undinarchaeota</taxon>
        <taxon>Candidatus Undinarchaeia</taxon>
        <taxon>Candidatus Naiadarchaeales</taxon>
        <taxon>Candidatus Naiadarchaeaceae</taxon>
        <taxon>Candidatus Naiadarchaeum</taxon>
    </lineage>
</organism>
<name>A0A832X5P7_9ARCH</name>
<keyword evidence="2" id="KW-1185">Reference proteome</keyword>
<dbReference type="EMBL" id="DVAB01000006">
    <property type="protein sequence ID" value="HIK00005.1"/>
    <property type="molecule type" value="Genomic_DNA"/>
</dbReference>
<protein>
    <submittedName>
        <fullName evidence="1">Uncharacterized protein</fullName>
    </submittedName>
</protein>
<evidence type="ECO:0000313" key="1">
    <source>
        <dbReference type="EMBL" id="HIK00005.1"/>
    </source>
</evidence>
<dbReference type="AlphaFoldDB" id="A0A832X5P7"/>
<gene>
    <name evidence="1" type="ORF">H1016_00510</name>
</gene>
<sequence>MELARKFLEKVYSEELKFLKDMLDNSNYRDYLYVGPLSLESIIQKFEHMHNDIADEAKWDEMLIENIQFKDQSDLKKQIDYLEASIQAEMMQDIKLAYNAITEQLIFDGDDFIFTDYMQRARTIRDDSNYSTKETDLINFVLGKDEDASRLKELLQ</sequence>
<proteinExistence type="predicted"/>
<reference evidence="1 2" key="1">
    <citation type="journal article" name="Nat. Commun.">
        <title>Undinarchaeota illuminate DPANN phylogeny and the impact of gene transfer on archaeal evolution.</title>
        <authorList>
            <person name="Dombrowski N."/>
            <person name="Williams T.A."/>
            <person name="Sun J."/>
            <person name="Woodcroft B.J."/>
            <person name="Lee J.H."/>
            <person name="Minh B.Q."/>
            <person name="Rinke C."/>
            <person name="Spang A."/>
        </authorList>
    </citation>
    <scope>NUCLEOTIDE SEQUENCE [LARGE SCALE GENOMIC DNA]</scope>
    <source>
        <strain evidence="1">MAG_bin1129</strain>
    </source>
</reference>
<dbReference type="Proteomes" id="UP000646946">
    <property type="component" value="Unassembled WGS sequence"/>
</dbReference>
<accession>A0A832X5P7</accession>
<comment type="caution">
    <text evidence="1">The sequence shown here is derived from an EMBL/GenBank/DDBJ whole genome shotgun (WGS) entry which is preliminary data.</text>
</comment>
<evidence type="ECO:0000313" key="2">
    <source>
        <dbReference type="Proteomes" id="UP000646946"/>
    </source>
</evidence>